<comment type="similarity">
    <text evidence="1">Belongs to the protein-tyrosine phosphatase family.</text>
</comment>
<dbReference type="InterPro" id="IPR029021">
    <property type="entry name" value="Prot-tyrosine_phosphatase-like"/>
</dbReference>
<reference evidence="3" key="1">
    <citation type="submission" date="2021-08" db="EMBL/GenBank/DDBJ databases">
        <title>Flavobacterium sp. strain CC-SYL302.</title>
        <authorList>
            <person name="Lin S.-Y."/>
            <person name="Lee T.-H."/>
            <person name="Young C.-C."/>
        </authorList>
    </citation>
    <scope>NUCLEOTIDE SEQUENCE</scope>
    <source>
        <strain evidence="3">CC-SYL302</strain>
    </source>
</reference>
<dbReference type="Proteomes" id="UP001163328">
    <property type="component" value="Chromosome"/>
</dbReference>
<dbReference type="SUPFAM" id="SSF52799">
    <property type="entry name" value="(Phosphotyrosine protein) phosphatases II"/>
    <property type="match status" value="1"/>
</dbReference>
<dbReference type="Gene3D" id="3.90.190.10">
    <property type="entry name" value="Protein tyrosine phosphatase superfamily"/>
    <property type="match status" value="1"/>
</dbReference>
<dbReference type="PROSITE" id="PS00383">
    <property type="entry name" value="TYR_PHOSPHATASE_1"/>
    <property type="match status" value="1"/>
</dbReference>
<feature type="signal peptide" evidence="2">
    <location>
        <begin position="1"/>
        <end position="17"/>
    </location>
</feature>
<protein>
    <submittedName>
        <fullName evidence="3">Tyrosine-protein phosphatase</fullName>
    </submittedName>
</protein>
<evidence type="ECO:0000256" key="2">
    <source>
        <dbReference type="SAM" id="SignalP"/>
    </source>
</evidence>
<accession>A0ABY6M3D4</accession>
<dbReference type="PANTHER" id="PTHR31126:SF1">
    <property type="entry name" value="TYROSINE SPECIFIC PROTEIN PHOSPHATASES DOMAIN-CONTAINING PROTEIN"/>
    <property type="match status" value="1"/>
</dbReference>
<name>A0ABY6M3D4_9FLAO</name>
<organism evidence="3 4">
    <name type="scientific">Flavobacterium agricola</name>
    <dbReference type="NCBI Taxonomy" id="2870839"/>
    <lineage>
        <taxon>Bacteria</taxon>
        <taxon>Pseudomonadati</taxon>
        <taxon>Bacteroidota</taxon>
        <taxon>Flavobacteriia</taxon>
        <taxon>Flavobacteriales</taxon>
        <taxon>Flavobacteriaceae</taxon>
        <taxon>Flavobacterium</taxon>
    </lineage>
</organism>
<keyword evidence="2" id="KW-0732">Signal</keyword>
<dbReference type="RefSeq" id="WP_264434948.1">
    <property type="nucleotide sequence ID" value="NZ_CP081495.1"/>
</dbReference>
<dbReference type="InterPro" id="IPR016130">
    <property type="entry name" value="Tyr_Pase_AS"/>
</dbReference>
<proteinExistence type="inferred from homology"/>
<evidence type="ECO:0000313" key="3">
    <source>
        <dbReference type="EMBL" id="UYW02397.1"/>
    </source>
</evidence>
<dbReference type="InterPro" id="IPR026893">
    <property type="entry name" value="Tyr/Ser_Pase_IphP-type"/>
</dbReference>
<dbReference type="PANTHER" id="PTHR31126">
    <property type="entry name" value="TYROSINE-PROTEIN PHOSPHATASE"/>
    <property type="match status" value="1"/>
</dbReference>
<evidence type="ECO:0000313" key="4">
    <source>
        <dbReference type="Proteomes" id="UP001163328"/>
    </source>
</evidence>
<evidence type="ECO:0000256" key="1">
    <source>
        <dbReference type="ARBA" id="ARBA00009580"/>
    </source>
</evidence>
<feature type="chain" id="PRO_5045111173" evidence="2">
    <location>
        <begin position="18"/>
        <end position="362"/>
    </location>
</feature>
<gene>
    <name evidence="3" type="ORF">K5I29_05745</name>
</gene>
<sequence>MMKLLKLTTLFSMSVLATQQISAQKINRTLKEDVIVTATPNSLELNFAKPGTYLVYQGNSPTTIQWQNPITVTDQKLSIPKNEVRTFFGIITPQKDTLLVAERKLTFKKVANFRDLGGLKTKDGRYVNWGRFYRSDALNGLQDNEFAYINQLGIAKVYDLRSDFEIGNAKDHLPKSVTYEHFPIFADKNSGMLQGLQQKMNDGILTVQDAEELLVNANQTFANEDADKFNNLLHQIFVQDQHPNLFHCTAGKDRTGYTAALILAVLGVDKQTILDEYEMTNFYTADKIEALKKGYAEKAATSQVQIEPEAIGALMSVDRKYLEAAFDIIDAKYGGIDAYIKNQLGFSDQQRQALIEKYTYKL</sequence>
<keyword evidence="4" id="KW-1185">Reference proteome</keyword>
<dbReference type="Pfam" id="PF13350">
    <property type="entry name" value="Y_phosphatase3"/>
    <property type="match status" value="1"/>
</dbReference>
<dbReference type="EMBL" id="CP081495">
    <property type="protein sequence ID" value="UYW02397.1"/>
    <property type="molecule type" value="Genomic_DNA"/>
</dbReference>